<dbReference type="STRING" id="1182545.A0A072PKM1"/>
<feature type="compositionally biased region" description="Basic and acidic residues" evidence="1">
    <location>
        <begin position="139"/>
        <end position="155"/>
    </location>
</feature>
<gene>
    <name evidence="3" type="ORF">A1O9_07656</name>
</gene>
<reference evidence="3 4" key="1">
    <citation type="submission" date="2013-03" db="EMBL/GenBank/DDBJ databases">
        <title>The Genome Sequence of Exophiala aquamarina CBS 119918.</title>
        <authorList>
            <consortium name="The Broad Institute Genomics Platform"/>
            <person name="Cuomo C."/>
            <person name="de Hoog S."/>
            <person name="Gorbushina A."/>
            <person name="Walker B."/>
            <person name="Young S.K."/>
            <person name="Zeng Q."/>
            <person name="Gargeya S."/>
            <person name="Fitzgerald M."/>
            <person name="Haas B."/>
            <person name="Abouelleil A."/>
            <person name="Allen A.W."/>
            <person name="Alvarado L."/>
            <person name="Arachchi H.M."/>
            <person name="Berlin A.M."/>
            <person name="Chapman S.B."/>
            <person name="Gainer-Dewar J."/>
            <person name="Goldberg J."/>
            <person name="Griggs A."/>
            <person name="Gujja S."/>
            <person name="Hansen M."/>
            <person name="Howarth C."/>
            <person name="Imamovic A."/>
            <person name="Ireland A."/>
            <person name="Larimer J."/>
            <person name="McCowan C."/>
            <person name="Murphy C."/>
            <person name="Pearson M."/>
            <person name="Poon T.W."/>
            <person name="Priest M."/>
            <person name="Roberts A."/>
            <person name="Saif S."/>
            <person name="Shea T."/>
            <person name="Sisk P."/>
            <person name="Sykes S."/>
            <person name="Wortman J."/>
            <person name="Nusbaum C."/>
            <person name="Birren B."/>
        </authorList>
    </citation>
    <scope>NUCLEOTIDE SEQUENCE [LARGE SCALE GENOMIC DNA]</scope>
    <source>
        <strain evidence="3 4">CBS 119918</strain>
    </source>
</reference>
<comment type="caution">
    <text evidence="3">The sequence shown here is derived from an EMBL/GenBank/DDBJ whole genome shotgun (WGS) entry which is preliminary data.</text>
</comment>
<dbReference type="PROSITE" id="PS51938">
    <property type="entry name" value="SUZ_C"/>
    <property type="match status" value="1"/>
</dbReference>
<keyword evidence="4" id="KW-1185">Reference proteome</keyword>
<dbReference type="RefSeq" id="XP_013258665.1">
    <property type="nucleotide sequence ID" value="XM_013403211.1"/>
</dbReference>
<dbReference type="HOGENOM" id="CLU_060774_0_0_1"/>
<dbReference type="Proteomes" id="UP000027920">
    <property type="component" value="Unassembled WGS sequence"/>
</dbReference>
<dbReference type="VEuPathDB" id="FungiDB:A1O9_07656"/>
<organism evidence="3 4">
    <name type="scientific">Exophiala aquamarina CBS 119918</name>
    <dbReference type="NCBI Taxonomy" id="1182545"/>
    <lineage>
        <taxon>Eukaryota</taxon>
        <taxon>Fungi</taxon>
        <taxon>Dikarya</taxon>
        <taxon>Ascomycota</taxon>
        <taxon>Pezizomycotina</taxon>
        <taxon>Eurotiomycetes</taxon>
        <taxon>Chaetothyriomycetidae</taxon>
        <taxon>Chaetothyriales</taxon>
        <taxon>Herpotrichiellaceae</taxon>
        <taxon>Exophiala</taxon>
    </lineage>
</organism>
<feature type="domain" description="SUZ-C" evidence="2">
    <location>
        <begin position="235"/>
        <end position="275"/>
    </location>
</feature>
<feature type="region of interest" description="Disordered" evidence="1">
    <location>
        <begin position="1"/>
        <end position="58"/>
    </location>
</feature>
<evidence type="ECO:0000259" key="2">
    <source>
        <dbReference type="PROSITE" id="PS51938"/>
    </source>
</evidence>
<feature type="compositionally biased region" description="Polar residues" evidence="1">
    <location>
        <begin position="216"/>
        <end position="226"/>
    </location>
</feature>
<protein>
    <recommendedName>
        <fullName evidence="2">SUZ-C domain-containing protein</fullName>
    </recommendedName>
</protein>
<feature type="compositionally biased region" description="Basic and acidic residues" evidence="1">
    <location>
        <begin position="241"/>
        <end position="256"/>
    </location>
</feature>
<feature type="compositionally biased region" description="Low complexity" evidence="1">
    <location>
        <begin position="176"/>
        <end position="193"/>
    </location>
</feature>
<dbReference type="OrthoDB" id="5422283at2759"/>
<dbReference type="InterPro" id="IPR024642">
    <property type="entry name" value="SUZ-C"/>
</dbReference>
<sequence>MSEITDAWEDEWSNVADKRPPSQAPESKKPSSKVSKAQKRAQQAEFNRQLWAEAEGPKQTNYFLESRNVVPLRSEFKPPPVLLSRKGPVIQTRRPAPIGVEALSLNESTSSRNNEDSSEDEEDHKAKELSLAERQAQAVKDREEKQRKYEERRQELFGTTSSSGNTSQQHLNNANTRSGTSTPSSLTPPGSRSATPNRGGRGKGGRGGRVPGGPGSNTSTRNQSRGSQHRELYDPSHTPKPNREESQHARTPDIHPIRTPRGPNGSGRGGFGFSSSRAGHVSYGHQAHTSATAFTTSFNTTV</sequence>
<feature type="region of interest" description="Disordered" evidence="1">
    <location>
        <begin position="71"/>
        <end position="277"/>
    </location>
</feature>
<dbReference type="GeneID" id="25282569"/>
<feature type="compositionally biased region" description="Low complexity" evidence="1">
    <location>
        <begin position="158"/>
        <end position="167"/>
    </location>
</feature>
<evidence type="ECO:0000256" key="1">
    <source>
        <dbReference type="SAM" id="MobiDB-lite"/>
    </source>
</evidence>
<accession>A0A072PKM1</accession>
<dbReference type="AlphaFoldDB" id="A0A072PKM1"/>
<name>A0A072PKM1_9EURO</name>
<evidence type="ECO:0000313" key="4">
    <source>
        <dbReference type="Proteomes" id="UP000027920"/>
    </source>
</evidence>
<dbReference type="EMBL" id="AMGV01000006">
    <property type="protein sequence ID" value="KEF56075.1"/>
    <property type="molecule type" value="Genomic_DNA"/>
</dbReference>
<evidence type="ECO:0000313" key="3">
    <source>
        <dbReference type="EMBL" id="KEF56075.1"/>
    </source>
</evidence>
<feature type="compositionally biased region" description="Acidic residues" evidence="1">
    <location>
        <begin position="1"/>
        <end position="12"/>
    </location>
</feature>
<proteinExistence type="predicted"/>